<reference evidence="17" key="2">
    <citation type="submission" date="2023-11" db="UniProtKB">
        <authorList>
            <consortium name="WormBaseParasite"/>
        </authorList>
    </citation>
    <scope>IDENTIFICATION</scope>
</reference>
<keyword evidence="3 12" id="KW-0813">Transport</keyword>
<evidence type="ECO:0000256" key="6">
    <source>
        <dbReference type="ARBA" id="ARBA00022892"/>
    </source>
</evidence>
<dbReference type="PANTHER" id="PTHR10635:SF0">
    <property type="entry name" value="COATOMER SUBUNIT BETA"/>
    <property type="match status" value="1"/>
</dbReference>
<dbReference type="GO" id="GO:0006888">
    <property type="term" value="P:endoplasmic reticulum to Golgi vesicle-mediated transport"/>
    <property type="evidence" value="ECO:0007669"/>
    <property type="project" value="TreeGrafter"/>
</dbReference>
<dbReference type="InterPro" id="IPR016460">
    <property type="entry name" value="COPB1"/>
</dbReference>
<evidence type="ECO:0000256" key="5">
    <source>
        <dbReference type="ARBA" id="ARBA00022737"/>
    </source>
</evidence>
<evidence type="ECO:0000256" key="12">
    <source>
        <dbReference type="PIRNR" id="PIRNR005727"/>
    </source>
</evidence>
<dbReference type="InterPro" id="IPR002553">
    <property type="entry name" value="Clathrin/coatomer_adapt-like_N"/>
</dbReference>
<evidence type="ECO:0000256" key="7">
    <source>
        <dbReference type="ARBA" id="ARBA00022927"/>
    </source>
</evidence>
<dbReference type="GO" id="GO:0000139">
    <property type="term" value="C:Golgi membrane"/>
    <property type="evidence" value="ECO:0007669"/>
    <property type="project" value="UniProtKB-SubCell"/>
</dbReference>
<dbReference type="InterPro" id="IPR011710">
    <property type="entry name" value="Coatomer_bsu_C"/>
</dbReference>
<feature type="domain" description="Coatomer beta subunit appendage platform" evidence="15">
    <location>
        <begin position="875"/>
        <end position="1003"/>
    </location>
</feature>
<keyword evidence="16" id="KW-1185">Reference proteome</keyword>
<organism evidence="16 17">
    <name type="scientific">Trichobilharzia regenti</name>
    <name type="common">Nasal bird schistosome</name>
    <dbReference type="NCBI Taxonomy" id="157069"/>
    <lineage>
        <taxon>Eukaryota</taxon>
        <taxon>Metazoa</taxon>
        <taxon>Spiralia</taxon>
        <taxon>Lophotrochozoa</taxon>
        <taxon>Platyhelminthes</taxon>
        <taxon>Trematoda</taxon>
        <taxon>Digenea</taxon>
        <taxon>Strigeidida</taxon>
        <taxon>Schistosomatoidea</taxon>
        <taxon>Schistosomatidae</taxon>
        <taxon>Trichobilharzia</taxon>
    </lineage>
</organism>
<dbReference type="InterPro" id="IPR029446">
    <property type="entry name" value="COPB1_appendage_platform_dom"/>
</dbReference>
<evidence type="ECO:0000256" key="1">
    <source>
        <dbReference type="ARBA" id="ARBA00004255"/>
    </source>
</evidence>
<keyword evidence="6 12" id="KW-0931">ER-Golgi transport</keyword>
<comment type="subunit">
    <text evidence="12">Oligomeric complex that consists of at least the alpha, beta, beta', gamma, delta, epsilon and zeta subunits.</text>
</comment>
<reference evidence="16" key="1">
    <citation type="submission" date="2022-06" db="EMBL/GenBank/DDBJ databases">
        <authorList>
            <person name="Berger JAMES D."/>
            <person name="Berger JAMES D."/>
        </authorList>
    </citation>
    <scope>NUCLEOTIDE SEQUENCE [LARGE SCALE GENOMIC DNA]</scope>
</reference>
<evidence type="ECO:0000256" key="2">
    <source>
        <dbReference type="ARBA" id="ARBA00017024"/>
    </source>
</evidence>
<sequence>MAADQICYTLVSVSSEAKAYTEQKLKEDLQNSDDNVKREALKELIRLIINGEKFPNLLMTVIRFVMPSQDHMIKKLLLLFWEVVPKYGSDGKLLHEMILVCDAYRKDLQHPNEFIRGSTLRFLCKLKEPELLEPIMPSIQQCLEHRHAYVRRNAVLAIFTIYKNFESLIPDAPERILRFLEQEQDSSCKRNAFMMLLHVSQSTALDYLTSCLDEVQNFGDILQLVVVELIYKVCLAKPSERLRFIRCIYSLLQSSSAAVRYEAAGTLTTLSSAPSAIKAAASCYINLILKESDNNVKLIVLSRLTDLRQYHERILQDLVMDIVQIINASDMEVRQKALDLTMDLVTARTAEELIKIFRKELIKACSTNTRASATTSDSTKTPGEEEQNSDESVYRYSLVHTIYDISLRFPEILPTIVPTICDILTYEEINDTRAANEACRFLREIMERFPDKKADVLEKLMQVFPSIVGRETLRHVLWIFGEYCTTYEEINAFITLVRQVIGELPLVDEELRRQADQVNSMDPSSENRNQPSVLISGDVNVGVNPAQRVTADGTYATQSALTLRSNKDASGSGNTVKRPVLQAALFESHYMPGVVLSVCLVKLFYRYSCILNCEQNKAGKDEGVKSKFTSKENSFAAECMLIIASMIHLATSQLLPHQVNPDHLDRMWICLKILADRRPEVLEAFERTSRACLAEMLTYQESERKSNAKARNQGLIEHQKQLAELNRADAPIKFSLLTGQTEFGDTVDRFDLTLSQALGAAGKGASGDAYATSKLNKVHQLTGFSDPVYAEAYVHVNQFDILLDVLVVNQTKDTLQNLTLELSTLGDLRLVEKPSPLTIAPQDFANIKANIKVSSTENGIIFGNISYDVRGSSGETTCIVLNDIHIDIMEYIMPATCTPSEFRQMWSEFEWENKVTVNTQIKDLFTYLSQITSHTNLRCLTPTEALLGDCDYLCVTLYAKTIFGEHVLANLCLEKSEADQPVTGHVRIRAKTQGMAVTMGERVSSCQKNWPVNDSQQNVNSANTKHQADENCDTNVMHSHSPVVVGGGNGVMVNSH</sequence>
<comment type="function">
    <text evidence="12">The coatomer is a cytosolic protein complex that binds to dilysine motifs and reversibly associates with Golgi non-clathrin-coated vesicles, which further mediate biosynthetic protein transport from the ER, via the Golgi up to the trans Golgi network. Coatomer complex is required for budding from Golgi membranes, and is essential for the retrograde Golgi-to-ER transport of dilysine-tagged proteins.</text>
</comment>
<evidence type="ECO:0000256" key="3">
    <source>
        <dbReference type="ARBA" id="ARBA00022448"/>
    </source>
</evidence>
<keyword evidence="5" id="KW-0677">Repeat</keyword>
<dbReference type="InterPro" id="IPR011989">
    <property type="entry name" value="ARM-like"/>
</dbReference>
<comment type="subcellular location">
    <subcellularLocation>
        <location evidence="12">Cytoplasm</location>
    </subcellularLocation>
    <subcellularLocation>
        <location evidence="1 12">Golgi apparatus membrane</location>
        <topology evidence="1 12">Peripheral membrane protein</topology>
        <orientation evidence="1 12">Cytoplasmic side</orientation>
    </subcellularLocation>
    <subcellularLocation>
        <location evidence="12">Cytoplasmic vesicle</location>
        <location evidence="12">COPI-coated vesicle membrane</location>
        <topology evidence="12">Peripheral membrane protein</topology>
        <orientation evidence="12">Cytoplasmic side</orientation>
    </subcellularLocation>
</comment>
<dbReference type="GO" id="GO:0030126">
    <property type="term" value="C:COPI vesicle coat"/>
    <property type="evidence" value="ECO:0007669"/>
    <property type="project" value="InterPro"/>
</dbReference>
<accession>A0AA85K5W7</accession>
<keyword evidence="4 12" id="KW-0963">Cytoplasm</keyword>
<evidence type="ECO:0000256" key="4">
    <source>
        <dbReference type="ARBA" id="ARBA00022490"/>
    </source>
</evidence>
<evidence type="ECO:0000313" key="17">
    <source>
        <dbReference type="WBParaSite" id="TREG1_65790.1"/>
    </source>
</evidence>
<dbReference type="Gene3D" id="1.25.10.10">
    <property type="entry name" value="Leucine-rich Repeat Variant"/>
    <property type="match status" value="1"/>
</dbReference>
<evidence type="ECO:0000256" key="11">
    <source>
        <dbReference type="ARBA" id="ARBA00030841"/>
    </source>
</evidence>
<dbReference type="PANTHER" id="PTHR10635">
    <property type="entry name" value="COATOMER SUBUNIT BETA"/>
    <property type="match status" value="1"/>
</dbReference>
<dbReference type="Proteomes" id="UP000050795">
    <property type="component" value="Unassembled WGS sequence"/>
</dbReference>
<dbReference type="GO" id="GO:0006891">
    <property type="term" value="P:intra-Golgi vesicle-mediated transport"/>
    <property type="evidence" value="ECO:0007669"/>
    <property type="project" value="TreeGrafter"/>
</dbReference>
<evidence type="ECO:0000259" key="15">
    <source>
        <dbReference type="Pfam" id="PF14806"/>
    </source>
</evidence>
<feature type="domain" description="Coatomer beta subunit C-terminal" evidence="14">
    <location>
        <begin position="729"/>
        <end position="868"/>
    </location>
</feature>
<dbReference type="GO" id="GO:0005198">
    <property type="term" value="F:structural molecule activity"/>
    <property type="evidence" value="ECO:0007669"/>
    <property type="project" value="InterPro"/>
</dbReference>
<proteinExistence type="predicted"/>
<evidence type="ECO:0000259" key="14">
    <source>
        <dbReference type="Pfam" id="PF07718"/>
    </source>
</evidence>
<dbReference type="GO" id="GO:0006886">
    <property type="term" value="P:intracellular protein transport"/>
    <property type="evidence" value="ECO:0007669"/>
    <property type="project" value="InterPro"/>
</dbReference>
<dbReference type="AlphaFoldDB" id="A0AA85K5W7"/>
<keyword evidence="10 12" id="KW-0968">Cytoplasmic vesicle</keyword>
<evidence type="ECO:0000313" key="16">
    <source>
        <dbReference type="Proteomes" id="UP000050795"/>
    </source>
</evidence>
<dbReference type="Pfam" id="PF14806">
    <property type="entry name" value="Coatomer_b_Cpla"/>
    <property type="match status" value="1"/>
</dbReference>
<evidence type="ECO:0000256" key="9">
    <source>
        <dbReference type="ARBA" id="ARBA00023136"/>
    </source>
</evidence>
<dbReference type="InterPro" id="IPR016024">
    <property type="entry name" value="ARM-type_fold"/>
</dbReference>
<evidence type="ECO:0000259" key="13">
    <source>
        <dbReference type="Pfam" id="PF01602"/>
    </source>
</evidence>
<protein>
    <recommendedName>
        <fullName evidence="2 12">Coatomer subunit beta</fullName>
    </recommendedName>
    <alternativeName>
        <fullName evidence="11 12">Beta-coat protein</fullName>
    </alternativeName>
</protein>
<dbReference type="Pfam" id="PF01602">
    <property type="entry name" value="Adaptin_N"/>
    <property type="match status" value="1"/>
</dbReference>
<name>A0AA85K5W7_TRIRE</name>
<keyword evidence="7 12" id="KW-0653">Protein transport</keyword>
<dbReference type="Pfam" id="PF07718">
    <property type="entry name" value="Coatamer_beta_C"/>
    <property type="match status" value="1"/>
</dbReference>
<keyword evidence="9 12" id="KW-0472">Membrane</keyword>
<evidence type="ECO:0000256" key="8">
    <source>
        <dbReference type="ARBA" id="ARBA00023034"/>
    </source>
</evidence>
<feature type="domain" description="Clathrin/coatomer adaptor adaptin-like N-terminal" evidence="13">
    <location>
        <begin position="19"/>
        <end position="515"/>
    </location>
</feature>
<evidence type="ECO:0000256" key="10">
    <source>
        <dbReference type="ARBA" id="ARBA00023329"/>
    </source>
</evidence>
<keyword evidence="8 12" id="KW-0333">Golgi apparatus</keyword>
<dbReference type="PIRSF" id="PIRSF005727">
    <property type="entry name" value="Coatomer_beta_subunit"/>
    <property type="match status" value="1"/>
</dbReference>
<dbReference type="SUPFAM" id="SSF48371">
    <property type="entry name" value="ARM repeat"/>
    <property type="match status" value="1"/>
</dbReference>
<dbReference type="WBParaSite" id="TREG1_65790.1">
    <property type="protein sequence ID" value="TREG1_65790.1"/>
    <property type="gene ID" value="TREG1_65790"/>
</dbReference>